<dbReference type="InterPro" id="IPR006597">
    <property type="entry name" value="Sel1-like"/>
</dbReference>
<dbReference type="AlphaFoldDB" id="A0A3S3S4H9"/>
<reference evidence="1 2" key="1">
    <citation type="submission" date="2019-01" db="EMBL/GenBank/DDBJ databases">
        <title>The draft genome of Rhizobium sp. 24NR.</title>
        <authorList>
            <person name="Liu L."/>
            <person name="Liang L."/>
            <person name="Shi S."/>
            <person name="Xu L."/>
            <person name="Wang X."/>
            <person name="Li L."/>
            <person name="Zhang X."/>
        </authorList>
    </citation>
    <scope>NUCLEOTIDE SEQUENCE [LARGE SCALE GENOMIC DNA]</scope>
    <source>
        <strain evidence="1 2">24NR</strain>
    </source>
</reference>
<gene>
    <name evidence="1" type="ORF">EPK99_12670</name>
</gene>
<sequence length="227" mass="25807">MVAEGWVVGRRMKRIVAFLLFVLGSAVARADPPQITWEWFNAAETYRNYKVKGKDDLRLAAHYYRLAAERGNAAAAYKLGDCYENGTGVAKDAVTALEWYRRSAAGGDRYAALRIGWFYQKGIAVTANPADAVEWYRLAAQRKNIWAYHMLAFLYFDGEGVPQDRVKAREYFEISLPQTDDGWAKVKLAELIRSSDPTRARRLLQEAVRQGNPQAPQDLKLLEIEQK</sequence>
<dbReference type="InterPro" id="IPR050767">
    <property type="entry name" value="Sel1_AlgK"/>
</dbReference>
<dbReference type="Proteomes" id="UP000287687">
    <property type="component" value="Unassembled WGS sequence"/>
</dbReference>
<evidence type="ECO:0000313" key="2">
    <source>
        <dbReference type="Proteomes" id="UP000287687"/>
    </source>
</evidence>
<accession>A0A3S3S4H9</accession>
<dbReference type="Pfam" id="PF08238">
    <property type="entry name" value="Sel1"/>
    <property type="match status" value="5"/>
</dbReference>
<proteinExistence type="predicted"/>
<protein>
    <submittedName>
        <fullName evidence="1">Sel1 repeat family protein</fullName>
    </submittedName>
</protein>
<name>A0A3S3S4H9_9HYPH</name>
<evidence type="ECO:0000313" key="1">
    <source>
        <dbReference type="EMBL" id="RWX76537.1"/>
    </source>
</evidence>
<dbReference type="OrthoDB" id="9797030at2"/>
<keyword evidence="2" id="KW-1185">Reference proteome</keyword>
<dbReference type="Gene3D" id="1.25.40.10">
    <property type="entry name" value="Tetratricopeptide repeat domain"/>
    <property type="match status" value="1"/>
</dbReference>
<comment type="caution">
    <text evidence="1">The sequence shown here is derived from an EMBL/GenBank/DDBJ whole genome shotgun (WGS) entry which is preliminary data.</text>
</comment>
<dbReference type="EMBL" id="SBIP01000003">
    <property type="protein sequence ID" value="RWX76537.1"/>
    <property type="molecule type" value="Genomic_DNA"/>
</dbReference>
<dbReference type="PANTHER" id="PTHR11102">
    <property type="entry name" value="SEL-1-LIKE PROTEIN"/>
    <property type="match status" value="1"/>
</dbReference>
<dbReference type="InterPro" id="IPR011990">
    <property type="entry name" value="TPR-like_helical_dom_sf"/>
</dbReference>
<organism evidence="1 2">
    <name type="scientific">Neorhizobium lilium</name>
    <dbReference type="NCBI Taxonomy" id="2503024"/>
    <lineage>
        <taxon>Bacteria</taxon>
        <taxon>Pseudomonadati</taxon>
        <taxon>Pseudomonadota</taxon>
        <taxon>Alphaproteobacteria</taxon>
        <taxon>Hyphomicrobiales</taxon>
        <taxon>Rhizobiaceae</taxon>
        <taxon>Rhizobium/Agrobacterium group</taxon>
        <taxon>Neorhizobium</taxon>
    </lineage>
</organism>
<dbReference type="SMART" id="SM00671">
    <property type="entry name" value="SEL1"/>
    <property type="match status" value="4"/>
</dbReference>
<dbReference type="PANTHER" id="PTHR11102:SF160">
    <property type="entry name" value="ERAD-ASSOCIATED E3 UBIQUITIN-PROTEIN LIGASE COMPONENT HRD3"/>
    <property type="match status" value="1"/>
</dbReference>
<dbReference type="SUPFAM" id="SSF81901">
    <property type="entry name" value="HCP-like"/>
    <property type="match status" value="1"/>
</dbReference>